<gene>
    <name evidence="2" type="ORF">CLOSPI_00524</name>
</gene>
<reference evidence="2" key="2">
    <citation type="submission" date="2014-06" db="EMBL/GenBank/DDBJ databases">
        <title>Draft genome sequence of Clostridium spiroforme (DSM 1552).</title>
        <authorList>
            <person name="Sudarsanam P."/>
            <person name="Ley R."/>
            <person name="Guruge J."/>
            <person name="Turnbaugh P.J."/>
            <person name="Mahowald M."/>
            <person name="Liep D."/>
            <person name="Gordon J."/>
        </authorList>
    </citation>
    <scope>NUCLEOTIDE SEQUENCE</scope>
    <source>
        <strain evidence="2">DSM 1552</strain>
    </source>
</reference>
<sequence>MEVTMEENLEIEFKILLDKKVYDQIINDYSIDTSYTQTNYYLMHPILSKLKYSLRIREKNNQYELTLKQPQTTGTLETNLIINKDAKDKILNNKLVHNKVFDLLTEYNLDSTMFNTNHSLKTLRKEIHTPHGLICLDYNCYNNLEDYELEYEVIDYKQGKKAFLNFIKQYNLSYEHNCISKINRLINSLSK</sequence>
<dbReference type="Pfam" id="PF01928">
    <property type="entry name" value="CYTH"/>
    <property type="match status" value="1"/>
</dbReference>
<dbReference type="SUPFAM" id="SSF55154">
    <property type="entry name" value="CYTH-like phosphatases"/>
    <property type="match status" value="1"/>
</dbReference>
<dbReference type="EMBL" id="ABIK02000005">
    <property type="protein sequence ID" value="EDS75487.1"/>
    <property type="molecule type" value="Genomic_DNA"/>
</dbReference>
<dbReference type="Proteomes" id="UP000004910">
    <property type="component" value="Unassembled WGS sequence"/>
</dbReference>
<evidence type="ECO:0000313" key="2">
    <source>
        <dbReference type="EMBL" id="EDS75487.1"/>
    </source>
</evidence>
<dbReference type="CDD" id="cd07762">
    <property type="entry name" value="CYTH-like_Pase_1"/>
    <property type="match status" value="1"/>
</dbReference>
<dbReference type="InterPro" id="IPR009195">
    <property type="entry name" value="Uncharacterised_YjbK"/>
</dbReference>
<dbReference type="InterPro" id="IPR023577">
    <property type="entry name" value="CYTH_domain"/>
</dbReference>
<dbReference type="eggNOG" id="COG4116">
    <property type="taxonomic scope" value="Bacteria"/>
</dbReference>
<dbReference type="SMART" id="SM01118">
    <property type="entry name" value="CYTH"/>
    <property type="match status" value="1"/>
</dbReference>
<comment type="caution">
    <text evidence="2">The sequence shown here is derived from an EMBL/GenBank/DDBJ whole genome shotgun (WGS) entry which is preliminary data.</text>
</comment>
<dbReference type="PIRSF" id="PIRSF012526">
    <property type="entry name" value="CYTH_UCP012526"/>
    <property type="match status" value="1"/>
</dbReference>
<reference evidence="2" key="1">
    <citation type="submission" date="2008-02" db="EMBL/GenBank/DDBJ databases">
        <authorList>
            <person name="Fulton L."/>
            <person name="Clifton S."/>
            <person name="Fulton B."/>
            <person name="Xu J."/>
            <person name="Minx P."/>
            <person name="Pepin K.H."/>
            <person name="Johnson M."/>
            <person name="Thiruvilangam P."/>
            <person name="Bhonagiri V."/>
            <person name="Nash W.E."/>
            <person name="Mardis E.R."/>
            <person name="Wilson R.K."/>
        </authorList>
    </citation>
    <scope>NUCLEOTIDE SEQUENCE [LARGE SCALE GENOMIC DNA]</scope>
    <source>
        <strain evidence="2">DSM 1552</strain>
    </source>
</reference>
<accession>B1BZZ7</accession>
<feature type="domain" description="CYTH" evidence="1">
    <location>
        <begin position="8"/>
        <end position="191"/>
    </location>
</feature>
<dbReference type="Gene3D" id="2.40.320.10">
    <property type="entry name" value="Hypothetical Protein Pfu-838710-001"/>
    <property type="match status" value="1"/>
</dbReference>
<dbReference type="AlphaFoldDB" id="B1BZZ7"/>
<dbReference type="PROSITE" id="PS51707">
    <property type="entry name" value="CYTH"/>
    <property type="match status" value="1"/>
</dbReference>
<proteinExistence type="predicted"/>
<organism evidence="2 3">
    <name type="scientific">Thomasclavelia spiroformis DSM 1552</name>
    <dbReference type="NCBI Taxonomy" id="428126"/>
    <lineage>
        <taxon>Bacteria</taxon>
        <taxon>Bacillati</taxon>
        <taxon>Bacillota</taxon>
        <taxon>Erysipelotrichia</taxon>
        <taxon>Erysipelotrichales</taxon>
        <taxon>Coprobacillaceae</taxon>
        <taxon>Thomasclavelia</taxon>
    </lineage>
</organism>
<keyword evidence="3" id="KW-1185">Reference proteome</keyword>
<dbReference type="STRING" id="428126.CLOSPI_00524"/>
<evidence type="ECO:0000259" key="1">
    <source>
        <dbReference type="PROSITE" id="PS51707"/>
    </source>
</evidence>
<name>B1BZZ7_9FIRM</name>
<evidence type="ECO:0000313" key="3">
    <source>
        <dbReference type="Proteomes" id="UP000004910"/>
    </source>
</evidence>
<dbReference type="InterPro" id="IPR033469">
    <property type="entry name" value="CYTH-like_dom_sf"/>
</dbReference>
<dbReference type="HOGENOM" id="CLU_088898_1_0_9"/>
<protein>
    <submittedName>
        <fullName evidence="2">Adenylate cyclase</fullName>
    </submittedName>
</protein>